<dbReference type="AlphaFoldDB" id="A0A7G9FNU7"/>
<protein>
    <submittedName>
        <fullName evidence="2">Uncharacterized protein</fullName>
    </submittedName>
</protein>
<evidence type="ECO:0000313" key="2">
    <source>
        <dbReference type="EMBL" id="QNM00229.1"/>
    </source>
</evidence>
<name>A0A7G9FNU7_9FIRM</name>
<accession>A0A7G9FNU7</accession>
<reference evidence="2 3" key="1">
    <citation type="submission" date="2020-08" db="EMBL/GenBank/DDBJ databases">
        <authorList>
            <person name="Liu C."/>
            <person name="Sun Q."/>
        </authorList>
    </citation>
    <scope>NUCLEOTIDE SEQUENCE [LARGE SCALE GENOMIC DNA]</scope>
    <source>
        <strain evidence="2 3">NSJ-4</strain>
    </source>
</reference>
<dbReference type="Proteomes" id="UP000515819">
    <property type="component" value="Chromosome"/>
</dbReference>
<proteinExistence type="predicted"/>
<keyword evidence="3" id="KW-1185">Reference proteome</keyword>
<evidence type="ECO:0000256" key="1">
    <source>
        <dbReference type="SAM" id="SignalP"/>
    </source>
</evidence>
<dbReference type="KEGG" id="wcp:H9Q76_02755"/>
<dbReference type="RefSeq" id="WP_249321562.1">
    <property type="nucleotide sequence ID" value="NZ_CP060632.1"/>
</dbReference>
<gene>
    <name evidence="2" type="ORF">H9Q76_02755</name>
</gene>
<keyword evidence="1" id="KW-0732">Signal</keyword>
<feature type="signal peptide" evidence="1">
    <location>
        <begin position="1"/>
        <end position="25"/>
    </location>
</feature>
<sequence length="135" mass="14614">MRKIISKIALAFAIFGCLGSGVARAGNISLDVTASNISGVASKDPYSRKEAKGDNDQKFYIKLTSLTNGPSLNFTSYSSDHVRVSTALTYPGHLLGTTKSHNYDLVEAKRGHQYYVYASAPMNYANVHGKGNYCP</sequence>
<dbReference type="EMBL" id="CP060632">
    <property type="protein sequence ID" value="QNM00229.1"/>
    <property type="molecule type" value="Genomic_DNA"/>
</dbReference>
<evidence type="ECO:0000313" key="3">
    <source>
        <dbReference type="Proteomes" id="UP000515819"/>
    </source>
</evidence>
<feature type="chain" id="PRO_5028865171" evidence="1">
    <location>
        <begin position="26"/>
        <end position="135"/>
    </location>
</feature>
<organism evidence="2 3">
    <name type="scientific">Wujia chipingensis</name>
    <dbReference type="NCBI Taxonomy" id="2763670"/>
    <lineage>
        <taxon>Bacteria</taxon>
        <taxon>Bacillati</taxon>
        <taxon>Bacillota</taxon>
        <taxon>Clostridia</taxon>
        <taxon>Lachnospirales</taxon>
        <taxon>Lachnospiraceae</taxon>
        <taxon>Wujia</taxon>
    </lineage>
</organism>